<dbReference type="RefSeq" id="WP_344194689.1">
    <property type="nucleotide sequence ID" value="NZ_BAAAND010000008.1"/>
</dbReference>
<feature type="compositionally biased region" description="Basic and acidic residues" evidence="6">
    <location>
        <begin position="53"/>
        <end position="66"/>
    </location>
</feature>
<keyword evidence="2" id="KW-0732">Signal</keyword>
<feature type="region of interest" description="Disordered" evidence="6">
    <location>
        <begin position="37"/>
        <end position="68"/>
    </location>
</feature>
<dbReference type="Pfam" id="PF13462">
    <property type="entry name" value="Thioredoxin_4"/>
    <property type="match status" value="1"/>
</dbReference>
<dbReference type="SUPFAM" id="SSF52833">
    <property type="entry name" value="Thioredoxin-like"/>
    <property type="match status" value="1"/>
</dbReference>
<dbReference type="PANTHER" id="PTHR13887">
    <property type="entry name" value="GLUTATHIONE S-TRANSFERASE KAPPA"/>
    <property type="match status" value="1"/>
</dbReference>
<proteinExistence type="inferred from homology"/>
<dbReference type="InterPro" id="IPR013766">
    <property type="entry name" value="Thioredoxin_domain"/>
</dbReference>
<keyword evidence="4" id="KW-1015">Disulfide bond</keyword>
<keyword evidence="7" id="KW-0472">Membrane</keyword>
<dbReference type="Gene3D" id="3.40.30.10">
    <property type="entry name" value="Glutaredoxin"/>
    <property type="match status" value="1"/>
</dbReference>
<accession>A0ABP4PZE2</accession>
<gene>
    <name evidence="9" type="ORF">GCM10009742_46340</name>
</gene>
<evidence type="ECO:0000259" key="8">
    <source>
        <dbReference type="PROSITE" id="PS51352"/>
    </source>
</evidence>
<keyword evidence="5" id="KW-0676">Redox-active center</keyword>
<keyword evidence="10" id="KW-1185">Reference proteome</keyword>
<evidence type="ECO:0000313" key="10">
    <source>
        <dbReference type="Proteomes" id="UP001500190"/>
    </source>
</evidence>
<keyword evidence="7" id="KW-0812">Transmembrane</keyword>
<organism evidence="9 10">
    <name type="scientific">Kribbella karoonensis</name>
    <dbReference type="NCBI Taxonomy" id="324851"/>
    <lineage>
        <taxon>Bacteria</taxon>
        <taxon>Bacillati</taxon>
        <taxon>Actinomycetota</taxon>
        <taxon>Actinomycetes</taxon>
        <taxon>Propionibacteriales</taxon>
        <taxon>Kribbellaceae</taxon>
        <taxon>Kribbella</taxon>
    </lineage>
</organism>
<evidence type="ECO:0000256" key="1">
    <source>
        <dbReference type="ARBA" id="ARBA00005791"/>
    </source>
</evidence>
<keyword evidence="3" id="KW-0560">Oxidoreductase</keyword>
<feature type="domain" description="Thioredoxin" evidence="8">
    <location>
        <begin position="42"/>
        <end position="237"/>
    </location>
</feature>
<name>A0ABP4PZE2_9ACTN</name>
<dbReference type="EMBL" id="BAAAND010000008">
    <property type="protein sequence ID" value="GAA1594405.1"/>
    <property type="molecule type" value="Genomic_DNA"/>
</dbReference>
<evidence type="ECO:0000256" key="6">
    <source>
        <dbReference type="SAM" id="MobiDB-lite"/>
    </source>
</evidence>
<sequence>MAGKESRRATYLRWAPVAAIALAGAVLVGVSIQGGGDKPEAAPASQATPADPAKAEDPGLAHRKAGDPLALGKPDAPVAIVEYADFRCPFCAQFTRETLPALVKEYVDKGLVRYEFRDLPLFGEESWQGAIAGRAAARQGKFWEYLAAVHKAAPAHGHPPLPRAKLIAFARQAGVPDQARFERDLADKSLRTAVQSDAELAQQFGLNTVPFFAIDNVAVSGAQPVSVFQQVIEQRLKAHNVR</sequence>
<dbReference type="InterPro" id="IPR036249">
    <property type="entry name" value="Thioredoxin-like_sf"/>
</dbReference>
<evidence type="ECO:0000256" key="2">
    <source>
        <dbReference type="ARBA" id="ARBA00022729"/>
    </source>
</evidence>
<dbReference type="PROSITE" id="PS51352">
    <property type="entry name" value="THIOREDOXIN_2"/>
    <property type="match status" value="1"/>
</dbReference>
<comment type="similarity">
    <text evidence="1">Belongs to the thioredoxin family. DsbA subfamily.</text>
</comment>
<feature type="transmembrane region" description="Helical" evidence="7">
    <location>
        <begin position="12"/>
        <end position="32"/>
    </location>
</feature>
<protein>
    <submittedName>
        <fullName evidence="9">Thioredoxin domain-containing protein</fullName>
    </submittedName>
</protein>
<evidence type="ECO:0000256" key="7">
    <source>
        <dbReference type="SAM" id="Phobius"/>
    </source>
</evidence>
<comment type="caution">
    <text evidence="9">The sequence shown here is derived from an EMBL/GenBank/DDBJ whole genome shotgun (WGS) entry which is preliminary data.</text>
</comment>
<evidence type="ECO:0000313" key="9">
    <source>
        <dbReference type="EMBL" id="GAA1594405.1"/>
    </source>
</evidence>
<dbReference type="Proteomes" id="UP001500190">
    <property type="component" value="Unassembled WGS sequence"/>
</dbReference>
<dbReference type="PANTHER" id="PTHR13887:SF14">
    <property type="entry name" value="DISULFIDE BOND FORMATION PROTEIN D"/>
    <property type="match status" value="1"/>
</dbReference>
<evidence type="ECO:0000256" key="3">
    <source>
        <dbReference type="ARBA" id="ARBA00023002"/>
    </source>
</evidence>
<dbReference type="InterPro" id="IPR012336">
    <property type="entry name" value="Thioredoxin-like_fold"/>
</dbReference>
<evidence type="ECO:0000256" key="5">
    <source>
        <dbReference type="ARBA" id="ARBA00023284"/>
    </source>
</evidence>
<evidence type="ECO:0000256" key="4">
    <source>
        <dbReference type="ARBA" id="ARBA00023157"/>
    </source>
</evidence>
<keyword evidence="7" id="KW-1133">Transmembrane helix</keyword>
<reference evidence="10" key="1">
    <citation type="journal article" date="2019" name="Int. J. Syst. Evol. Microbiol.">
        <title>The Global Catalogue of Microorganisms (GCM) 10K type strain sequencing project: providing services to taxonomists for standard genome sequencing and annotation.</title>
        <authorList>
            <consortium name="The Broad Institute Genomics Platform"/>
            <consortium name="The Broad Institute Genome Sequencing Center for Infectious Disease"/>
            <person name="Wu L."/>
            <person name="Ma J."/>
        </authorList>
    </citation>
    <scope>NUCLEOTIDE SEQUENCE [LARGE SCALE GENOMIC DNA]</scope>
    <source>
        <strain evidence="10">JCM 14304</strain>
    </source>
</reference>